<evidence type="ECO:0000313" key="4">
    <source>
        <dbReference type="EMBL" id="KDB21537.1"/>
    </source>
</evidence>
<dbReference type="PANTHER" id="PTHR43775">
    <property type="entry name" value="FATTY ACID SYNTHASE"/>
    <property type="match status" value="1"/>
</dbReference>
<dbReference type="InterPro" id="IPR036291">
    <property type="entry name" value="NAD(P)-bd_dom_sf"/>
</dbReference>
<feature type="domain" description="Ketoreductase (KR)" evidence="3">
    <location>
        <begin position="16"/>
        <end position="70"/>
    </location>
</feature>
<dbReference type="InterPro" id="IPR050091">
    <property type="entry name" value="PKS_NRPS_Biosynth_Enz"/>
</dbReference>
<dbReference type="InterPro" id="IPR013968">
    <property type="entry name" value="PKS_KR"/>
</dbReference>
<dbReference type="GO" id="GO:0044550">
    <property type="term" value="P:secondary metabolite biosynthetic process"/>
    <property type="evidence" value="ECO:0007669"/>
    <property type="project" value="TreeGrafter"/>
</dbReference>
<keyword evidence="5" id="KW-1185">Reference proteome</keyword>
<dbReference type="Pfam" id="PF08659">
    <property type="entry name" value="KR"/>
    <property type="match status" value="1"/>
</dbReference>
<dbReference type="Proteomes" id="UP000024533">
    <property type="component" value="Unassembled WGS sequence"/>
</dbReference>
<evidence type="ECO:0000313" key="5">
    <source>
        <dbReference type="Proteomes" id="UP000024533"/>
    </source>
</evidence>
<sequence length="179" mass="20265">MEKALRYFGQGQHIGKIVLDFFFMTSSTVTYVGHISHSNYAVANAVLDNLARHRRELGLPATTISLGPIKGVGTLNRKPEYAENLLRSGLIEAPESEFIYHFERLIKEQEKSPHFDRNTQAHILTGVEYSKHDLSMVQLTRIEKDRRSALLVIILESRKAAIPHSKADQDVYPHSNEGL</sequence>
<dbReference type="STRING" id="1215338.A0A059J205"/>
<evidence type="ECO:0000259" key="3">
    <source>
        <dbReference type="Pfam" id="PF08659"/>
    </source>
</evidence>
<name>A0A059J205_TRIIM</name>
<dbReference type="PANTHER" id="PTHR43775:SF37">
    <property type="entry name" value="SI:DKEY-61P9.11"/>
    <property type="match status" value="1"/>
</dbReference>
<dbReference type="OrthoDB" id="329835at2759"/>
<keyword evidence="1" id="KW-0596">Phosphopantetheine</keyword>
<dbReference type="HOGENOM" id="CLU_1504515_0_0_1"/>
<evidence type="ECO:0000256" key="1">
    <source>
        <dbReference type="ARBA" id="ARBA00022450"/>
    </source>
</evidence>
<protein>
    <recommendedName>
        <fullName evidence="3">Ketoreductase (KR) domain-containing protein</fullName>
    </recommendedName>
</protein>
<keyword evidence="2" id="KW-0597">Phosphoprotein</keyword>
<accession>A0A059J205</accession>
<dbReference type="GO" id="GO:0006633">
    <property type="term" value="P:fatty acid biosynthetic process"/>
    <property type="evidence" value="ECO:0007669"/>
    <property type="project" value="TreeGrafter"/>
</dbReference>
<reference evidence="4 5" key="1">
    <citation type="submission" date="2014-02" db="EMBL/GenBank/DDBJ databases">
        <title>The Genome Sequence of Trichophyton interdigitale MR816.</title>
        <authorList>
            <consortium name="The Broad Institute Genomics Platform"/>
            <person name="Cuomo C.A."/>
            <person name="White T.C."/>
            <person name="Graser Y."/>
            <person name="Martinez-Rossi N."/>
            <person name="Heitman J."/>
            <person name="Young S.K."/>
            <person name="Zeng Q."/>
            <person name="Gargeya S."/>
            <person name="Abouelleil A."/>
            <person name="Alvarado L."/>
            <person name="Chapman S.B."/>
            <person name="Gainer-Dewar J."/>
            <person name="Goldberg J."/>
            <person name="Griggs A."/>
            <person name="Gujja S."/>
            <person name="Hansen M."/>
            <person name="Howarth C."/>
            <person name="Imamovic A."/>
            <person name="Larimer J."/>
            <person name="Martinez D."/>
            <person name="Murphy C."/>
            <person name="Pearson M.D."/>
            <person name="Persinoti G."/>
            <person name="Poon T."/>
            <person name="Priest M."/>
            <person name="Roberts A.D."/>
            <person name="Saif S."/>
            <person name="Shea T.D."/>
            <person name="Sykes S.N."/>
            <person name="Wortman J."/>
            <person name="Nusbaum C."/>
            <person name="Birren B."/>
        </authorList>
    </citation>
    <scope>NUCLEOTIDE SEQUENCE [LARGE SCALE GENOMIC DNA]</scope>
    <source>
        <strain evidence="4 5">MR816</strain>
    </source>
</reference>
<comment type="caution">
    <text evidence="4">The sequence shown here is derived from an EMBL/GenBank/DDBJ whole genome shotgun (WGS) entry which is preliminary data.</text>
</comment>
<dbReference type="GO" id="GO:0004312">
    <property type="term" value="F:fatty acid synthase activity"/>
    <property type="evidence" value="ECO:0007669"/>
    <property type="project" value="TreeGrafter"/>
</dbReference>
<proteinExistence type="predicted"/>
<dbReference type="Gene3D" id="3.40.50.720">
    <property type="entry name" value="NAD(P)-binding Rossmann-like Domain"/>
    <property type="match status" value="1"/>
</dbReference>
<gene>
    <name evidence="4" type="ORF">H109_06517</name>
</gene>
<organism evidence="4 5">
    <name type="scientific">Trichophyton interdigitale (strain MR816)</name>
    <dbReference type="NCBI Taxonomy" id="1215338"/>
    <lineage>
        <taxon>Eukaryota</taxon>
        <taxon>Fungi</taxon>
        <taxon>Dikarya</taxon>
        <taxon>Ascomycota</taxon>
        <taxon>Pezizomycotina</taxon>
        <taxon>Eurotiomycetes</taxon>
        <taxon>Eurotiomycetidae</taxon>
        <taxon>Onygenales</taxon>
        <taxon>Arthrodermataceae</taxon>
        <taxon>Trichophyton</taxon>
    </lineage>
</organism>
<dbReference type="SUPFAM" id="SSF51735">
    <property type="entry name" value="NAD(P)-binding Rossmann-fold domains"/>
    <property type="match status" value="1"/>
</dbReference>
<evidence type="ECO:0000256" key="2">
    <source>
        <dbReference type="ARBA" id="ARBA00022553"/>
    </source>
</evidence>
<dbReference type="AlphaFoldDB" id="A0A059J205"/>
<dbReference type="EMBL" id="AOKY01000477">
    <property type="protein sequence ID" value="KDB21537.1"/>
    <property type="molecule type" value="Genomic_DNA"/>
</dbReference>